<feature type="region of interest" description="Disordered" evidence="4">
    <location>
        <begin position="919"/>
        <end position="1028"/>
    </location>
</feature>
<dbReference type="InterPro" id="IPR018200">
    <property type="entry name" value="USP_CS"/>
</dbReference>
<feature type="region of interest" description="Disordered" evidence="4">
    <location>
        <begin position="1058"/>
        <end position="1115"/>
    </location>
</feature>
<evidence type="ECO:0000256" key="1">
    <source>
        <dbReference type="ARBA" id="ARBA00000707"/>
    </source>
</evidence>
<dbReference type="InterPro" id="IPR001394">
    <property type="entry name" value="Peptidase_C19_UCH"/>
</dbReference>
<evidence type="ECO:0000313" key="6">
    <source>
        <dbReference type="EMBL" id="KAG7335033.1"/>
    </source>
</evidence>
<feature type="compositionally biased region" description="Polar residues" evidence="4">
    <location>
        <begin position="806"/>
        <end position="824"/>
    </location>
</feature>
<dbReference type="GO" id="GO:0004843">
    <property type="term" value="F:cysteine-type deubiquitinase activity"/>
    <property type="evidence" value="ECO:0007669"/>
    <property type="project" value="UniProtKB-EC"/>
</dbReference>
<evidence type="ECO:0000256" key="3">
    <source>
        <dbReference type="ARBA" id="ARBA00022801"/>
    </source>
</evidence>
<feature type="compositionally biased region" description="Basic and acidic residues" evidence="4">
    <location>
        <begin position="987"/>
        <end position="1004"/>
    </location>
</feature>
<dbReference type="Pfam" id="PF00443">
    <property type="entry name" value="UCH"/>
    <property type="match status" value="1"/>
</dbReference>
<evidence type="ECO:0000256" key="4">
    <source>
        <dbReference type="SAM" id="MobiDB-lite"/>
    </source>
</evidence>
<feature type="region of interest" description="Disordered" evidence="4">
    <location>
        <begin position="1163"/>
        <end position="1204"/>
    </location>
</feature>
<feature type="compositionally biased region" description="Basic and acidic residues" evidence="4">
    <location>
        <begin position="966"/>
        <end position="980"/>
    </location>
</feature>
<name>A0A9D3P5H7_9TELE</name>
<dbReference type="SUPFAM" id="SSF54001">
    <property type="entry name" value="Cysteine proteinases"/>
    <property type="match status" value="1"/>
</dbReference>
<keyword evidence="3" id="KW-0378">Hydrolase</keyword>
<reference evidence="6 7" key="1">
    <citation type="submission" date="2021-06" db="EMBL/GenBank/DDBJ databases">
        <title>Chromosome-level genome assembly of the red-tail catfish (Hemibagrus wyckioides).</title>
        <authorList>
            <person name="Shao F."/>
        </authorList>
    </citation>
    <scope>NUCLEOTIDE SEQUENCE [LARGE SCALE GENOMIC DNA]</scope>
    <source>
        <strain evidence="6">EC202008001</strain>
        <tissue evidence="6">Blood</tissue>
    </source>
</reference>
<dbReference type="Proteomes" id="UP000824219">
    <property type="component" value="Linkage Group LG02"/>
</dbReference>
<accession>A0A9D3P5H7</accession>
<dbReference type="InterPro" id="IPR028889">
    <property type="entry name" value="USP"/>
</dbReference>
<dbReference type="PROSITE" id="PS00973">
    <property type="entry name" value="USP_2"/>
    <property type="match status" value="1"/>
</dbReference>
<feature type="compositionally biased region" description="Basic and acidic residues" evidence="4">
    <location>
        <begin position="948"/>
        <end position="957"/>
    </location>
</feature>
<dbReference type="InterPro" id="IPR038765">
    <property type="entry name" value="Papain-like_cys_pep_sf"/>
</dbReference>
<comment type="caution">
    <text evidence="6">The sequence shown here is derived from an EMBL/GenBank/DDBJ whole genome shotgun (WGS) entry which is preliminary data.</text>
</comment>
<feature type="compositionally biased region" description="Polar residues" evidence="4">
    <location>
        <begin position="1179"/>
        <end position="1194"/>
    </location>
</feature>
<dbReference type="PROSITE" id="PS50235">
    <property type="entry name" value="USP_3"/>
    <property type="match status" value="1"/>
</dbReference>
<feature type="compositionally biased region" description="Polar residues" evidence="4">
    <location>
        <begin position="1088"/>
        <end position="1097"/>
    </location>
</feature>
<evidence type="ECO:0000256" key="2">
    <source>
        <dbReference type="ARBA" id="ARBA00012759"/>
    </source>
</evidence>
<evidence type="ECO:0000313" key="7">
    <source>
        <dbReference type="Proteomes" id="UP000824219"/>
    </source>
</evidence>
<protein>
    <recommendedName>
        <fullName evidence="2">ubiquitinyl hydrolase 1</fullName>
        <ecNumber evidence="2">3.4.19.12</ecNumber>
    </recommendedName>
</protein>
<dbReference type="PROSITE" id="PS00972">
    <property type="entry name" value="USP_1"/>
    <property type="match status" value="1"/>
</dbReference>
<feature type="domain" description="USP" evidence="5">
    <location>
        <begin position="120"/>
        <end position="766"/>
    </location>
</feature>
<gene>
    <name evidence="6" type="ORF">KOW79_001629</name>
</gene>
<dbReference type="EC" id="3.4.19.12" evidence="2"/>
<feature type="compositionally biased region" description="Basic residues" evidence="4">
    <location>
        <begin position="11"/>
        <end position="31"/>
    </location>
</feature>
<dbReference type="OrthoDB" id="292964at2759"/>
<feature type="compositionally biased region" description="Low complexity" evidence="4">
    <location>
        <begin position="932"/>
        <end position="944"/>
    </location>
</feature>
<proteinExistence type="predicted"/>
<feature type="region of interest" description="Disordered" evidence="4">
    <location>
        <begin position="1"/>
        <end position="31"/>
    </location>
</feature>
<feature type="region of interest" description="Disordered" evidence="4">
    <location>
        <begin position="62"/>
        <end position="89"/>
    </location>
</feature>
<dbReference type="PANTHER" id="PTHR21646">
    <property type="entry name" value="UBIQUITIN CARBOXYL-TERMINAL HYDROLASE"/>
    <property type="match status" value="1"/>
</dbReference>
<comment type="catalytic activity">
    <reaction evidence="1">
        <text>Thiol-dependent hydrolysis of ester, thioester, amide, peptide and isopeptide bonds formed by the C-terminal Gly of ubiquitin (a 76-residue protein attached to proteins as an intracellular targeting signal).</text>
        <dbReference type="EC" id="3.4.19.12"/>
    </reaction>
</comment>
<organism evidence="6 7">
    <name type="scientific">Hemibagrus wyckioides</name>
    <dbReference type="NCBI Taxonomy" id="337641"/>
    <lineage>
        <taxon>Eukaryota</taxon>
        <taxon>Metazoa</taxon>
        <taxon>Chordata</taxon>
        <taxon>Craniata</taxon>
        <taxon>Vertebrata</taxon>
        <taxon>Euteleostomi</taxon>
        <taxon>Actinopterygii</taxon>
        <taxon>Neopterygii</taxon>
        <taxon>Teleostei</taxon>
        <taxon>Ostariophysi</taxon>
        <taxon>Siluriformes</taxon>
        <taxon>Bagridae</taxon>
        <taxon>Hemibagrus</taxon>
    </lineage>
</organism>
<dbReference type="CDD" id="cd02674">
    <property type="entry name" value="Peptidase_C19R"/>
    <property type="match status" value="1"/>
</dbReference>
<feature type="compositionally biased region" description="Polar residues" evidence="4">
    <location>
        <begin position="848"/>
        <end position="857"/>
    </location>
</feature>
<keyword evidence="7" id="KW-1185">Reference proteome</keyword>
<dbReference type="AlphaFoldDB" id="A0A9D3P5H7"/>
<feature type="region of interest" description="Disordered" evidence="4">
    <location>
        <begin position="806"/>
        <end position="860"/>
    </location>
</feature>
<dbReference type="EMBL" id="JAHKSW010000002">
    <property type="protein sequence ID" value="KAG7335033.1"/>
    <property type="molecule type" value="Genomic_DNA"/>
</dbReference>
<feature type="compositionally biased region" description="Polar residues" evidence="4">
    <location>
        <begin position="1005"/>
        <end position="1019"/>
    </location>
</feature>
<dbReference type="Gene3D" id="3.90.70.10">
    <property type="entry name" value="Cysteine proteinases"/>
    <property type="match status" value="2"/>
</dbReference>
<sequence length="1204" mass="133449">MEKREQQVKGTSRKSKATKHKDKKRAVGKPFRKKSFKSVGTFVAKIFKSLGAWTHSRDAAEPLDAEDDDGGFRVGAPCTNSGTMKEDERDRLVRTSTLQSRSSLKERLSLSYGDKTPGVLGLKNHGNTCFMNAVVQCLSNTDLLAEYLGLEHYKSDIGESMTNHAKKVRSEDAQLATGEVTEQLAALVRALWTLEYTPQLSVEFKTIVSKYGSQFRGNSQHDALEFLLWLLDRIHEDVNSSLSSPCGNNMIKTNGKDIAGGEELAISNLPDQQPGERHSFVQAHFQAQYKSSLTCPHCLKQSHTFDPFLCISLPIPLRQTRPLCVTLVFSTKGQRYLRVGLAVPLFGSLACLRRMVADEGKISPDQVILTEIYTTGFQRSFFDDDDLTSIAENDVIYAFQAPPLYIRGGSTRISGYHHSLPSSPYSSGPEAQRLAASGALSSEFLNHGAGTTKILLLVCNAAGAGQQAVRFGPPFLMREDRSVSWDELQQSILSKLYYLMISGAQPQNNRVLFKIRVVGGSASCSYLSPQDGRPLYHPAVDRALKLCGSGGPPHVKLIVEWEHRMKDCLFGNIQEEVVKDCESVRVQQQQHVQQHSCTLDECFQLYTKEEQLAPDDAWKCPHCKQLQQGMVQMSLWTLPDILILHLKRFRQVGERRNKLSTLVRFPLTALDMAPHMVKRNNCTRLPNTWKQQLHQRNETGQHPEDFLYDLYAVCNHHGGMHGGHYTAYCRNSVDGQWYGYDDSSVEPVPEGEVCTRGAYILFYQRRNSIPAWSASCSLRGSTSSSMSNHWLVRLTSVSEDSQTLCPTTKTSSCSSAPEPQTPTSPVFYEQPKGDSDGFESRPFVRGTQGRSVSLRSPSKNKENLGKVLPLRWSFGSKDRKKVTSVPQITAPRPGELVEYLESGRRPRCTKDPIVSLVASPAQGKAQLPVDDSLSSPSGSSGFSGAERGSCREPDSPRVPEGQSRPASDRGATKGRDESLLIRRTSKRRQEQHAKTQDGQSRRESTAGTNTAQSLANSTSESKDSTLKRHWNQPAGATRTLCSQNQQDEEIQGIPAFLMPGNAKKDNQSKDIRAKETAQGRTLTHKSSNKLSVSNGTPNGLVAEEKKGNSTHRSSSARYYNKTLINGKESHTGAGGDIKRALSSSSLQSRLDLNLRRTVSLQRNGLLVPPQKGQSADKPSYNTLQRNRYSTTSLGRQRPVPESCF</sequence>
<dbReference type="GO" id="GO:0016579">
    <property type="term" value="P:protein deubiquitination"/>
    <property type="evidence" value="ECO:0007669"/>
    <property type="project" value="InterPro"/>
</dbReference>
<dbReference type="InterPro" id="IPR050185">
    <property type="entry name" value="Ub_carboxyl-term_hydrolase"/>
</dbReference>
<feature type="compositionally biased region" description="Basic and acidic residues" evidence="4">
    <location>
        <begin position="1062"/>
        <end position="1077"/>
    </location>
</feature>
<evidence type="ECO:0000259" key="5">
    <source>
        <dbReference type="PROSITE" id="PS50235"/>
    </source>
</evidence>
<dbReference type="PANTHER" id="PTHR21646:SF85">
    <property type="entry name" value="UBIQUITIN CARBOXYL-TERMINAL HYDROLASE 43"/>
    <property type="match status" value="1"/>
</dbReference>
<dbReference type="FunFam" id="3.90.70.10:FF:000048">
    <property type="entry name" value="Ubiquitin carboxyl-terminal hydrolase 31"/>
    <property type="match status" value="1"/>
</dbReference>